<accession>A0ABR7CJC7</accession>
<reference evidence="1 2" key="1">
    <citation type="submission" date="2020-08" db="EMBL/GenBank/DDBJ databases">
        <title>Genome public.</title>
        <authorList>
            <person name="Liu C."/>
            <person name="Sun Q."/>
        </authorList>
    </citation>
    <scope>NUCLEOTIDE SEQUENCE [LARGE SCALE GENOMIC DNA]</scope>
    <source>
        <strain evidence="1 2">New-7</strain>
    </source>
</reference>
<evidence type="ECO:0000313" key="1">
    <source>
        <dbReference type="EMBL" id="MBC5615767.1"/>
    </source>
</evidence>
<dbReference type="Gene3D" id="3.20.20.140">
    <property type="entry name" value="Metal-dependent hydrolases"/>
    <property type="match status" value="1"/>
</dbReference>
<proteinExistence type="predicted"/>
<dbReference type="Gene3D" id="1.10.150.650">
    <property type="match status" value="1"/>
</dbReference>
<organism evidence="1 2">
    <name type="scientific">Alistipes hominis</name>
    <dbReference type="NCBI Taxonomy" id="2763015"/>
    <lineage>
        <taxon>Bacteria</taxon>
        <taxon>Pseudomonadati</taxon>
        <taxon>Bacteroidota</taxon>
        <taxon>Bacteroidia</taxon>
        <taxon>Bacteroidales</taxon>
        <taxon>Rikenellaceae</taxon>
        <taxon>Alistipes</taxon>
    </lineage>
</organism>
<gene>
    <name evidence="1" type="ORF">H8S08_01860</name>
</gene>
<name>A0ABR7CJC7_9BACT</name>
<protein>
    <recommendedName>
        <fullName evidence="3">PHP domain-containing protein</fullName>
    </recommendedName>
</protein>
<dbReference type="InterPro" id="IPR016195">
    <property type="entry name" value="Pol/histidinol_Pase-like"/>
</dbReference>
<dbReference type="RefSeq" id="WP_118457960.1">
    <property type="nucleotide sequence ID" value="NZ_JACOOK010000001.1"/>
</dbReference>
<evidence type="ECO:0008006" key="3">
    <source>
        <dbReference type="Google" id="ProtNLM"/>
    </source>
</evidence>
<dbReference type="Proteomes" id="UP000636891">
    <property type="component" value="Unassembled WGS sequence"/>
</dbReference>
<sequence length="395" mass="43786">MDVSKKHKLECVDVNAHLHTPYSFSAFDKLTDALDRAVNENVKVVGINDFYSMDGYKEWNDGCIQRKLFPLFNIEFISLQEEDQAAGIRVNDPNNPGRTYLSGKGLAYPIDLPEPYASQLANVRAESNAQVKTMCGKLNDVLASYDAPFRLDFDLIEKTLTKGSIRERHLAKALRIAAYAHFNNDKAAIAKFFETIFGGKALKSNVDDLAAVENEIRGNLLKAGGAAFVPEDPKAFLPMDTVRKIILAAGGIPTYPFLADDAKGGFTDFEQDVVKTAEILRQRGIFSVEFITTRNSVEVLEKYAGYLHDNGFVVTFGSEHNTPAMEPIELFARGGAPLTERLKFINYCGACVVAAHQDIVRSGMQGYVDSRGKADIDKRDEYVKHGDRVIKSIIL</sequence>
<comment type="caution">
    <text evidence="1">The sequence shown here is derived from an EMBL/GenBank/DDBJ whole genome shotgun (WGS) entry which is preliminary data.</text>
</comment>
<evidence type="ECO:0000313" key="2">
    <source>
        <dbReference type="Proteomes" id="UP000636891"/>
    </source>
</evidence>
<dbReference type="EMBL" id="JACOOK010000001">
    <property type="protein sequence ID" value="MBC5615767.1"/>
    <property type="molecule type" value="Genomic_DNA"/>
</dbReference>
<keyword evidence="2" id="KW-1185">Reference proteome</keyword>
<dbReference type="SUPFAM" id="SSF89550">
    <property type="entry name" value="PHP domain-like"/>
    <property type="match status" value="1"/>
</dbReference>